<name>A0A9D7LV59_9RHOO</name>
<gene>
    <name evidence="2" type="ORF">IPN75_16050</name>
</gene>
<dbReference type="EMBL" id="JADKBR010000019">
    <property type="protein sequence ID" value="MBK8891778.1"/>
    <property type="molecule type" value="Genomic_DNA"/>
</dbReference>
<feature type="transmembrane region" description="Helical" evidence="1">
    <location>
        <begin position="15"/>
        <end position="36"/>
    </location>
</feature>
<keyword evidence="1" id="KW-0812">Transmembrane</keyword>
<keyword evidence="1" id="KW-0472">Membrane</keyword>
<evidence type="ECO:0000313" key="2">
    <source>
        <dbReference type="EMBL" id="MBK8891778.1"/>
    </source>
</evidence>
<protein>
    <submittedName>
        <fullName evidence="2">Uncharacterized protein</fullName>
    </submittedName>
</protein>
<organism evidence="2 3">
    <name type="scientific">Candidatus Dechloromonas phosphorivorans</name>
    <dbReference type="NCBI Taxonomy" id="2899244"/>
    <lineage>
        <taxon>Bacteria</taxon>
        <taxon>Pseudomonadati</taxon>
        <taxon>Pseudomonadota</taxon>
        <taxon>Betaproteobacteria</taxon>
        <taxon>Rhodocyclales</taxon>
        <taxon>Azonexaceae</taxon>
        <taxon>Dechloromonas</taxon>
    </lineage>
</organism>
<comment type="caution">
    <text evidence="2">The sequence shown here is derived from an EMBL/GenBank/DDBJ whole genome shotgun (WGS) entry which is preliminary data.</text>
</comment>
<proteinExistence type="predicted"/>
<dbReference type="Proteomes" id="UP000808146">
    <property type="component" value="Unassembled WGS sequence"/>
</dbReference>
<evidence type="ECO:0000256" key="1">
    <source>
        <dbReference type="SAM" id="Phobius"/>
    </source>
</evidence>
<evidence type="ECO:0000313" key="3">
    <source>
        <dbReference type="Proteomes" id="UP000808146"/>
    </source>
</evidence>
<dbReference type="AlphaFoldDB" id="A0A9D7LV59"/>
<sequence>MNNNLQVQQEEGDEFPALLIGTGLVLASLILVPALAQRVGLGASVTIALRGVLMRAANRA</sequence>
<accession>A0A9D7LV59</accession>
<keyword evidence="1" id="KW-1133">Transmembrane helix</keyword>
<reference evidence="2" key="1">
    <citation type="submission" date="2020-10" db="EMBL/GenBank/DDBJ databases">
        <title>Connecting structure to function with the recovery of over 1000 high-quality activated sludge metagenome-assembled genomes encoding full-length rRNA genes using long-read sequencing.</title>
        <authorList>
            <person name="Singleton C.M."/>
            <person name="Petriglieri F."/>
            <person name="Kristensen J.M."/>
            <person name="Kirkegaard R.H."/>
            <person name="Michaelsen T.Y."/>
            <person name="Andersen M.H."/>
            <person name="Karst S.M."/>
            <person name="Dueholm M.S."/>
            <person name="Nielsen P.H."/>
            <person name="Albertsen M."/>
        </authorList>
    </citation>
    <scope>NUCLEOTIDE SEQUENCE</scope>
    <source>
        <strain evidence="2">OdNE_18-Q3-R46-58_BAT3C.305</strain>
    </source>
</reference>